<feature type="signal peptide" evidence="3">
    <location>
        <begin position="1"/>
        <end position="21"/>
    </location>
</feature>
<dbReference type="GO" id="GO:0006006">
    <property type="term" value="P:glucose metabolic process"/>
    <property type="evidence" value="ECO:0007669"/>
    <property type="project" value="UniProtKB-KW"/>
</dbReference>
<proteinExistence type="inferred from homology"/>
<dbReference type="FunFam" id="2.130.10.10:FF:000306">
    <property type="entry name" value="3-carboxymuconate cyclase"/>
    <property type="match status" value="1"/>
</dbReference>
<dbReference type="InterPro" id="IPR011048">
    <property type="entry name" value="Haem_d1_sf"/>
</dbReference>
<dbReference type="Pfam" id="PF10282">
    <property type="entry name" value="Lactonase"/>
    <property type="match status" value="1"/>
</dbReference>
<dbReference type="RefSeq" id="WP_036871809.1">
    <property type="nucleotide sequence ID" value="NZ_JRNN01000027.1"/>
</dbReference>
<dbReference type="Proteomes" id="UP000029556">
    <property type="component" value="Unassembled WGS sequence"/>
</dbReference>
<dbReference type="EMBL" id="JRNN01000027">
    <property type="protein sequence ID" value="KGF36407.1"/>
    <property type="molecule type" value="Genomic_DNA"/>
</dbReference>
<dbReference type="Gene3D" id="2.130.10.10">
    <property type="entry name" value="YVTN repeat-like/Quinoprotein amine dehydrogenase"/>
    <property type="match status" value="1"/>
</dbReference>
<accession>A0A096B0Q6</accession>
<comment type="caution">
    <text evidence="4">The sequence shown here is derived from an EMBL/GenBank/DDBJ whole genome shotgun (WGS) entry which is preliminary data.</text>
</comment>
<dbReference type="GO" id="GO:0017057">
    <property type="term" value="F:6-phosphogluconolactonase activity"/>
    <property type="evidence" value="ECO:0007669"/>
    <property type="project" value="TreeGrafter"/>
</dbReference>
<keyword evidence="2" id="KW-0119">Carbohydrate metabolism</keyword>
<dbReference type="SUPFAM" id="SSF51004">
    <property type="entry name" value="C-terminal (heme d1) domain of cytochrome cd1-nitrite reductase"/>
    <property type="match status" value="1"/>
</dbReference>
<reference evidence="4 5" key="1">
    <citation type="submission" date="2014-07" db="EMBL/GenBank/DDBJ databases">
        <authorList>
            <person name="McCorrison J."/>
            <person name="Sanka R."/>
            <person name="Torralba M."/>
            <person name="Gillis M."/>
            <person name="Haft D.H."/>
            <person name="Methe B."/>
            <person name="Sutton G."/>
            <person name="Nelson K.E."/>
        </authorList>
    </citation>
    <scope>NUCLEOTIDE SEQUENCE [LARGE SCALE GENOMIC DNA]</scope>
    <source>
        <strain evidence="4 5">DNF00853</strain>
    </source>
</reference>
<comment type="similarity">
    <text evidence="1">Belongs to the cycloisomerase 2 family.</text>
</comment>
<keyword evidence="2" id="KW-0313">Glucose metabolism</keyword>
<dbReference type="InterPro" id="IPR050282">
    <property type="entry name" value="Cycloisomerase_2"/>
</dbReference>
<evidence type="ECO:0000256" key="2">
    <source>
        <dbReference type="ARBA" id="ARBA00022526"/>
    </source>
</evidence>
<evidence type="ECO:0000256" key="1">
    <source>
        <dbReference type="ARBA" id="ARBA00005564"/>
    </source>
</evidence>
<dbReference type="PANTHER" id="PTHR30344">
    <property type="entry name" value="6-PHOSPHOGLUCONOLACTONASE-RELATED"/>
    <property type="match status" value="1"/>
</dbReference>
<dbReference type="InterPro" id="IPR019405">
    <property type="entry name" value="Lactonase_7-beta_prop"/>
</dbReference>
<dbReference type="GO" id="GO:0005829">
    <property type="term" value="C:cytosol"/>
    <property type="evidence" value="ECO:0007669"/>
    <property type="project" value="TreeGrafter"/>
</dbReference>
<dbReference type="InterPro" id="IPR015943">
    <property type="entry name" value="WD40/YVTN_repeat-like_dom_sf"/>
</dbReference>
<dbReference type="PANTHER" id="PTHR30344:SF1">
    <property type="entry name" value="6-PHOSPHOGLUCONOLACTONASE"/>
    <property type="match status" value="1"/>
</dbReference>
<evidence type="ECO:0000256" key="3">
    <source>
        <dbReference type="SAM" id="SignalP"/>
    </source>
</evidence>
<protein>
    <submittedName>
        <fullName evidence="4">6-phosphogluconolactonase</fullName>
    </submittedName>
</protein>
<name>A0A096B0Q6_9BACT</name>
<feature type="chain" id="PRO_5001915757" evidence="3">
    <location>
        <begin position="22"/>
        <end position="384"/>
    </location>
</feature>
<keyword evidence="3" id="KW-0732">Signal</keyword>
<sequence length="384" mass="41930">MKIRNLLLLALTVFGQMTLQAQDDIKLIVGTYTNGTSKGIYSFNFNQSTGQATPLDTLELQNPSFLTLASDGTMIYAVSENHDESAAVNAITFDKTTGHMQLQSSFPTKGEDPCYVETNGNLLLTANYSGGSMSVFPLNVDGSLSAMSQQFKGSIGGPNPERQQAPHVHCARFLPDGNGVIATDFSADQLLRFELEDMKSLGNAKVTAQLSKGSGPRHIAFSTDSRFVYVMSELSGAVTAYQYNFGNMKKIQEIQSDEVGAQGGADIHVSPDGRFLYTSNRLKNDGIAIFKINQKTGLLTKVGYQRTGIHPRHFNITPNGRFLLCACRDDNTIQVFRINSANGLLTDTHQNISVDKAVCVQFYPIVMQPDIQGDGVFRVIEVTK</sequence>
<evidence type="ECO:0000313" key="5">
    <source>
        <dbReference type="Proteomes" id="UP000029556"/>
    </source>
</evidence>
<dbReference type="OrthoDB" id="9790815at2"/>
<organism evidence="4 5">
    <name type="scientific">Hoylesella buccalis DNF00853</name>
    <dbReference type="NCBI Taxonomy" id="1401074"/>
    <lineage>
        <taxon>Bacteria</taxon>
        <taxon>Pseudomonadati</taxon>
        <taxon>Bacteroidota</taxon>
        <taxon>Bacteroidia</taxon>
        <taxon>Bacteroidales</taxon>
        <taxon>Prevotellaceae</taxon>
        <taxon>Hoylesella</taxon>
    </lineage>
</organism>
<evidence type="ECO:0000313" key="4">
    <source>
        <dbReference type="EMBL" id="KGF36407.1"/>
    </source>
</evidence>
<gene>
    <name evidence="4" type="ORF">HMPREF2137_01975</name>
</gene>
<dbReference type="AlphaFoldDB" id="A0A096B0Q6"/>